<dbReference type="InterPro" id="IPR002938">
    <property type="entry name" value="FAD-bd"/>
</dbReference>
<dbReference type="PRINTS" id="PR00420">
    <property type="entry name" value="RNGMNOXGNASE"/>
</dbReference>
<name>A0A3E2H6B0_SCYLI</name>
<keyword evidence="3" id="KW-0274">FAD</keyword>
<keyword evidence="4" id="KW-0560">Oxidoreductase</keyword>
<organism evidence="7 8">
    <name type="scientific">Scytalidium lignicola</name>
    <name type="common">Hyphomycete</name>
    <dbReference type="NCBI Taxonomy" id="5539"/>
    <lineage>
        <taxon>Eukaryota</taxon>
        <taxon>Fungi</taxon>
        <taxon>Dikarya</taxon>
        <taxon>Ascomycota</taxon>
        <taxon>Pezizomycotina</taxon>
        <taxon>Leotiomycetes</taxon>
        <taxon>Leotiomycetes incertae sedis</taxon>
        <taxon>Scytalidium</taxon>
    </lineage>
</organism>
<dbReference type="Proteomes" id="UP000258309">
    <property type="component" value="Unassembled WGS sequence"/>
</dbReference>
<dbReference type="STRING" id="5539.A0A3E2H6B0"/>
<evidence type="ECO:0000256" key="1">
    <source>
        <dbReference type="ARBA" id="ARBA00001974"/>
    </source>
</evidence>
<keyword evidence="8" id="KW-1185">Reference proteome</keyword>
<evidence type="ECO:0000256" key="3">
    <source>
        <dbReference type="ARBA" id="ARBA00022827"/>
    </source>
</evidence>
<dbReference type="PANTHER" id="PTHR47178">
    <property type="entry name" value="MONOOXYGENASE, FAD-BINDING"/>
    <property type="match status" value="1"/>
</dbReference>
<dbReference type="Pfam" id="PF01494">
    <property type="entry name" value="FAD_binding_3"/>
    <property type="match status" value="1"/>
</dbReference>
<keyword evidence="2" id="KW-0285">Flavoprotein</keyword>
<protein>
    <recommendedName>
        <fullName evidence="6">FAD-binding domain-containing protein</fullName>
    </recommendedName>
</protein>
<accession>A0A3E2H6B0</accession>
<evidence type="ECO:0000313" key="8">
    <source>
        <dbReference type="Proteomes" id="UP000258309"/>
    </source>
</evidence>
<dbReference type="GO" id="GO:0071949">
    <property type="term" value="F:FAD binding"/>
    <property type="evidence" value="ECO:0007669"/>
    <property type="project" value="InterPro"/>
</dbReference>
<feature type="domain" description="FAD-binding" evidence="6">
    <location>
        <begin position="130"/>
        <end position="378"/>
    </location>
</feature>
<dbReference type="AlphaFoldDB" id="A0A3E2H6B0"/>
<evidence type="ECO:0000256" key="2">
    <source>
        <dbReference type="ARBA" id="ARBA00022630"/>
    </source>
</evidence>
<dbReference type="OrthoDB" id="47494at2759"/>
<reference evidence="7 8" key="1">
    <citation type="submission" date="2018-05" db="EMBL/GenBank/DDBJ databases">
        <title>Draft genome sequence of Scytalidium lignicola DSM 105466, a ubiquitous saprotrophic fungus.</title>
        <authorList>
            <person name="Buettner E."/>
            <person name="Gebauer A.M."/>
            <person name="Hofrichter M."/>
            <person name="Liers C."/>
            <person name="Kellner H."/>
        </authorList>
    </citation>
    <scope>NUCLEOTIDE SEQUENCE [LARGE SCALE GENOMIC DNA]</scope>
    <source>
        <strain evidence="7 8">DSM 105466</strain>
    </source>
</reference>
<dbReference type="Gene3D" id="3.50.50.60">
    <property type="entry name" value="FAD/NAD(P)-binding domain"/>
    <property type="match status" value="1"/>
</dbReference>
<evidence type="ECO:0000256" key="4">
    <source>
        <dbReference type="ARBA" id="ARBA00023002"/>
    </source>
</evidence>
<keyword evidence="5" id="KW-0503">Monooxygenase</keyword>
<gene>
    <name evidence="7" type="ORF">B7463_g7610</name>
</gene>
<proteinExistence type="predicted"/>
<dbReference type="PANTHER" id="PTHR47178:SF2">
    <property type="entry name" value="FAD-BINDING DOMAIN-CONTAINING PROTEIN"/>
    <property type="match status" value="1"/>
</dbReference>
<feature type="non-terminal residue" evidence="7">
    <location>
        <position position="413"/>
    </location>
</feature>
<sequence length="413" mass="45091">MSVSAATETNGRSSNNLHVLIVGAGVTGLLIAQGLNKAGISYSIFESEPTSTRPRAREWGMSIHWARPLLADLLPAALLARVRETQVDPTYDVSLHPEGYMVPFYNGQTGDHIVDIPMKNSIRVSRKKMRALCAEGINIQYGKKLVSLAPSDSGITATFEDNSTATGSICIGTDGAQSAVRRIALGEAGLAKPMDVVLYNVNVCYGDAEKARHVRKLHFMNSVALQPEKNMSIWTSIQDVPDPNRPETWQFQIMPTWLSDAKHPPSGPAGLAELKSKAASLAEPWKSSLLWIPDDTPISCNSVSYWPTIPWDSQGGRITLAGDSAHPVPPHRGQGLNHGIADASNFLKAMIEIRDEKKAREEAIANYNEEVVRRGADEVETSRRNALLVHDFDKFMESPVLTQGYTKSKVPSA</sequence>
<dbReference type="SUPFAM" id="SSF51905">
    <property type="entry name" value="FAD/NAD(P)-binding domain"/>
    <property type="match status" value="1"/>
</dbReference>
<feature type="non-terminal residue" evidence="7">
    <location>
        <position position="1"/>
    </location>
</feature>
<comment type="caution">
    <text evidence="7">The sequence shown here is derived from an EMBL/GenBank/DDBJ whole genome shotgun (WGS) entry which is preliminary data.</text>
</comment>
<dbReference type="EMBL" id="NCSJ02000153">
    <property type="protein sequence ID" value="RFU28732.1"/>
    <property type="molecule type" value="Genomic_DNA"/>
</dbReference>
<dbReference type="OMA" id="GRMTLCG"/>
<dbReference type="GO" id="GO:0004497">
    <property type="term" value="F:monooxygenase activity"/>
    <property type="evidence" value="ECO:0007669"/>
    <property type="project" value="UniProtKB-KW"/>
</dbReference>
<evidence type="ECO:0000259" key="6">
    <source>
        <dbReference type="Pfam" id="PF01494"/>
    </source>
</evidence>
<comment type="cofactor">
    <cofactor evidence="1">
        <name>FAD</name>
        <dbReference type="ChEBI" id="CHEBI:57692"/>
    </cofactor>
</comment>
<evidence type="ECO:0000256" key="5">
    <source>
        <dbReference type="ARBA" id="ARBA00023033"/>
    </source>
</evidence>
<dbReference type="InterPro" id="IPR036188">
    <property type="entry name" value="FAD/NAD-bd_sf"/>
</dbReference>
<evidence type="ECO:0000313" key="7">
    <source>
        <dbReference type="EMBL" id="RFU28732.1"/>
    </source>
</evidence>